<dbReference type="EMBL" id="GBRH01205137">
    <property type="protein sequence ID" value="JAD92758.1"/>
    <property type="molecule type" value="Transcribed_RNA"/>
</dbReference>
<name>A0A0A9E167_ARUDO</name>
<proteinExistence type="predicted"/>
<protein>
    <submittedName>
        <fullName evidence="1">Uncharacterized protein</fullName>
    </submittedName>
</protein>
<organism evidence="1">
    <name type="scientific">Arundo donax</name>
    <name type="common">Giant reed</name>
    <name type="synonym">Donax arundinaceus</name>
    <dbReference type="NCBI Taxonomy" id="35708"/>
    <lineage>
        <taxon>Eukaryota</taxon>
        <taxon>Viridiplantae</taxon>
        <taxon>Streptophyta</taxon>
        <taxon>Embryophyta</taxon>
        <taxon>Tracheophyta</taxon>
        <taxon>Spermatophyta</taxon>
        <taxon>Magnoliopsida</taxon>
        <taxon>Liliopsida</taxon>
        <taxon>Poales</taxon>
        <taxon>Poaceae</taxon>
        <taxon>PACMAD clade</taxon>
        <taxon>Arundinoideae</taxon>
        <taxon>Arundineae</taxon>
        <taxon>Arundo</taxon>
    </lineage>
</organism>
<accession>A0A0A9E167</accession>
<sequence>MKPKPMHIQTFLKKTDCFLLLPLDCLHRDFESYHLFLVSNLCVYLCSRVCRSS</sequence>
<reference evidence="1" key="2">
    <citation type="journal article" date="2015" name="Data Brief">
        <title>Shoot transcriptome of the giant reed, Arundo donax.</title>
        <authorList>
            <person name="Barrero R.A."/>
            <person name="Guerrero F.D."/>
            <person name="Moolhuijzen P."/>
            <person name="Goolsby J.A."/>
            <person name="Tidwell J."/>
            <person name="Bellgard S.E."/>
            <person name="Bellgard M.I."/>
        </authorList>
    </citation>
    <scope>NUCLEOTIDE SEQUENCE</scope>
    <source>
        <tissue evidence="1">Shoot tissue taken approximately 20 cm above the soil surface</tissue>
    </source>
</reference>
<dbReference type="AlphaFoldDB" id="A0A0A9E167"/>
<evidence type="ECO:0000313" key="1">
    <source>
        <dbReference type="EMBL" id="JAD92758.1"/>
    </source>
</evidence>
<reference evidence="1" key="1">
    <citation type="submission" date="2014-09" db="EMBL/GenBank/DDBJ databases">
        <authorList>
            <person name="Magalhaes I.L.F."/>
            <person name="Oliveira U."/>
            <person name="Santos F.R."/>
            <person name="Vidigal T.H.D.A."/>
            <person name="Brescovit A.D."/>
            <person name="Santos A.J."/>
        </authorList>
    </citation>
    <scope>NUCLEOTIDE SEQUENCE</scope>
    <source>
        <tissue evidence="1">Shoot tissue taken approximately 20 cm above the soil surface</tissue>
    </source>
</reference>